<dbReference type="PANTHER" id="PTHR43736:SF1">
    <property type="entry name" value="DIHYDRONEOPTERIN TRIPHOSPHATE DIPHOSPHATASE"/>
    <property type="match status" value="1"/>
</dbReference>
<evidence type="ECO:0000259" key="3">
    <source>
        <dbReference type="PROSITE" id="PS51462"/>
    </source>
</evidence>
<accession>A0A4E9EIV3</accession>
<dbReference type="PROSITE" id="PS51462">
    <property type="entry name" value="NUDIX"/>
    <property type="match status" value="1"/>
</dbReference>
<dbReference type="PRINTS" id="PR00502">
    <property type="entry name" value="NUDIXFAMILY"/>
</dbReference>
<dbReference type="CDD" id="cd02883">
    <property type="entry name" value="NUDIX_Hydrolase"/>
    <property type="match status" value="1"/>
</dbReference>
<dbReference type="GO" id="GO:0016787">
    <property type="term" value="F:hydrolase activity"/>
    <property type="evidence" value="ECO:0007669"/>
    <property type="project" value="UniProtKB-KW"/>
</dbReference>
<feature type="domain" description="Nudix hydrolase" evidence="3">
    <location>
        <begin position="10"/>
        <end position="185"/>
    </location>
</feature>
<dbReference type="InterPro" id="IPR000086">
    <property type="entry name" value="NUDIX_hydrolase_dom"/>
</dbReference>
<dbReference type="InterPro" id="IPR015797">
    <property type="entry name" value="NUDIX_hydrolase-like_dom_sf"/>
</dbReference>
<protein>
    <recommendedName>
        <fullName evidence="3">Nudix hydrolase domain-containing protein</fullName>
    </recommendedName>
</protein>
<dbReference type="AlphaFoldDB" id="A0A4E9EIV3"/>
<sequence length="229" mass="26014">MSTSKYTNTAYTTDYGVKASNGTMGILVSGTKVLIIHRRLKTQDIKENGPPDTWSFPGGGLEEDETPEQCIIREMKEELGVDVAIKPIGDEPAWGTTDDDINGKLWRCTFFVVQLVDDEQKLKVSASLHGVTSTLPLSYFPESDTPGRDINEPTKHVKFEWIEWNDLWDMIKADMEGNGELWDMTKADMEGNGELEELGEMKSFFSTMKNMVLKYPQRCNWLSLYKRIV</sequence>
<reference evidence="4" key="1">
    <citation type="submission" date="2019-04" db="EMBL/GenBank/DDBJ databases">
        <authorList>
            <person name="Melise S."/>
            <person name="Noan J."/>
            <person name="Okalmin O."/>
        </authorList>
    </citation>
    <scope>NUCLEOTIDE SEQUENCE</scope>
    <source>
        <strain evidence="4">FN9</strain>
    </source>
</reference>
<comment type="similarity">
    <text evidence="2">Belongs to the Nudix hydrolase family.</text>
</comment>
<evidence type="ECO:0000256" key="1">
    <source>
        <dbReference type="ARBA" id="ARBA00022801"/>
    </source>
</evidence>
<evidence type="ECO:0000313" key="4">
    <source>
        <dbReference type="EMBL" id="VIO62200.1"/>
    </source>
</evidence>
<dbReference type="EMBL" id="CAAKMV010000160">
    <property type="protein sequence ID" value="VIO62200.1"/>
    <property type="molecule type" value="Genomic_DNA"/>
</dbReference>
<dbReference type="InterPro" id="IPR020476">
    <property type="entry name" value="Nudix_hydrolase"/>
</dbReference>
<dbReference type="Pfam" id="PF00293">
    <property type="entry name" value="NUDIX"/>
    <property type="match status" value="1"/>
</dbReference>
<keyword evidence="1 2" id="KW-0378">Hydrolase</keyword>
<dbReference type="InterPro" id="IPR020084">
    <property type="entry name" value="NUDIX_hydrolase_CS"/>
</dbReference>
<organism evidence="4">
    <name type="scientific">Gibberella zeae</name>
    <name type="common">Wheat head blight fungus</name>
    <name type="synonym">Fusarium graminearum</name>
    <dbReference type="NCBI Taxonomy" id="5518"/>
    <lineage>
        <taxon>Eukaryota</taxon>
        <taxon>Fungi</taxon>
        <taxon>Dikarya</taxon>
        <taxon>Ascomycota</taxon>
        <taxon>Pezizomycotina</taxon>
        <taxon>Sordariomycetes</taxon>
        <taxon>Hypocreomycetidae</taxon>
        <taxon>Hypocreales</taxon>
        <taxon>Nectriaceae</taxon>
        <taxon>Fusarium</taxon>
    </lineage>
</organism>
<name>A0A4E9EIV3_GIBZA</name>
<gene>
    <name evidence="4" type="ORF">FUG_LOCUS471374</name>
</gene>
<dbReference type="Gene3D" id="3.90.79.10">
    <property type="entry name" value="Nucleoside Triphosphate Pyrophosphohydrolase"/>
    <property type="match status" value="1"/>
</dbReference>
<evidence type="ECO:0000256" key="2">
    <source>
        <dbReference type="RuleBase" id="RU003476"/>
    </source>
</evidence>
<dbReference type="PANTHER" id="PTHR43736">
    <property type="entry name" value="ADP-RIBOSE PYROPHOSPHATASE"/>
    <property type="match status" value="1"/>
</dbReference>
<dbReference type="SUPFAM" id="SSF55811">
    <property type="entry name" value="Nudix"/>
    <property type="match status" value="1"/>
</dbReference>
<proteinExistence type="inferred from homology"/>
<dbReference type="PROSITE" id="PS00893">
    <property type="entry name" value="NUDIX_BOX"/>
    <property type="match status" value="1"/>
</dbReference>